<name>A0A3M0KLF1_HIRRU</name>
<dbReference type="AlphaFoldDB" id="A0A3M0KLF1"/>
<keyword evidence="3" id="KW-1185">Reference proteome</keyword>
<sequence>MLECAGCPGQCQGSCVEQLGAAFGSVRQDGGFLRIVKYYAFDQYIQDGAEVFMVSGPEQTGSVQQPMLLFQVSSASSGIFFSSVGTAESCSFCAPQEFPRAYAFTVYSSGRRERREEKRREEKRREERREEKRREEKRREGEEEEKEKRREREKRREEKRREEKRREKRREEKEKREKRREERGCVETSQHLPGSEGATGELEKDCSLGPGVAGHWERLPTARGQGWMGYWAGIVPREGGQALAQGAQSSCGCPWIPGSVQGWLDRVWSN</sequence>
<dbReference type="Proteomes" id="UP000269221">
    <property type="component" value="Unassembled WGS sequence"/>
</dbReference>
<feature type="region of interest" description="Disordered" evidence="1">
    <location>
        <begin position="113"/>
        <end position="201"/>
    </location>
</feature>
<accession>A0A3M0KLF1</accession>
<comment type="caution">
    <text evidence="2">The sequence shown here is derived from an EMBL/GenBank/DDBJ whole genome shotgun (WGS) entry which is preliminary data.</text>
</comment>
<evidence type="ECO:0000313" key="3">
    <source>
        <dbReference type="Proteomes" id="UP000269221"/>
    </source>
</evidence>
<dbReference type="OrthoDB" id="9222287at2759"/>
<gene>
    <name evidence="2" type="ORF">DUI87_11905</name>
</gene>
<organism evidence="2 3">
    <name type="scientific">Hirundo rustica rustica</name>
    <dbReference type="NCBI Taxonomy" id="333673"/>
    <lineage>
        <taxon>Eukaryota</taxon>
        <taxon>Metazoa</taxon>
        <taxon>Chordata</taxon>
        <taxon>Craniata</taxon>
        <taxon>Vertebrata</taxon>
        <taxon>Euteleostomi</taxon>
        <taxon>Archelosauria</taxon>
        <taxon>Archosauria</taxon>
        <taxon>Dinosauria</taxon>
        <taxon>Saurischia</taxon>
        <taxon>Theropoda</taxon>
        <taxon>Coelurosauria</taxon>
        <taxon>Aves</taxon>
        <taxon>Neognathae</taxon>
        <taxon>Neoaves</taxon>
        <taxon>Telluraves</taxon>
        <taxon>Australaves</taxon>
        <taxon>Passeriformes</taxon>
        <taxon>Sylvioidea</taxon>
        <taxon>Hirundinidae</taxon>
        <taxon>Hirundo</taxon>
    </lineage>
</organism>
<evidence type="ECO:0000313" key="2">
    <source>
        <dbReference type="EMBL" id="RMC11780.1"/>
    </source>
</evidence>
<proteinExistence type="predicted"/>
<protein>
    <submittedName>
        <fullName evidence="2">Uncharacterized protein</fullName>
    </submittedName>
</protein>
<feature type="compositionally biased region" description="Basic and acidic residues" evidence="1">
    <location>
        <begin position="113"/>
        <end position="185"/>
    </location>
</feature>
<evidence type="ECO:0000256" key="1">
    <source>
        <dbReference type="SAM" id="MobiDB-lite"/>
    </source>
</evidence>
<dbReference type="STRING" id="333673.A0A3M0KLF1"/>
<reference evidence="2 3" key="1">
    <citation type="submission" date="2018-07" db="EMBL/GenBank/DDBJ databases">
        <title>A high quality draft genome assembly of the barn swallow (H. rustica rustica).</title>
        <authorList>
            <person name="Formenti G."/>
            <person name="Chiara M."/>
            <person name="Poveda L."/>
            <person name="Francoijs K.-J."/>
            <person name="Bonisoli-Alquati A."/>
            <person name="Canova L."/>
            <person name="Gianfranceschi L."/>
            <person name="Horner D.S."/>
            <person name="Saino N."/>
        </authorList>
    </citation>
    <scope>NUCLEOTIDE SEQUENCE [LARGE SCALE GENOMIC DNA]</scope>
    <source>
        <strain evidence="2">Chelidonia</strain>
        <tissue evidence="2">Blood</tissue>
    </source>
</reference>
<dbReference type="EMBL" id="QRBI01000108">
    <property type="protein sequence ID" value="RMC11780.1"/>
    <property type="molecule type" value="Genomic_DNA"/>
</dbReference>